<name>A0A139SKP3_9BACT</name>
<keyword evidence="1" id="KW-0812">Transmembrane</keyword>
<proteinExistence type="predicted"/>
<dbReference type="Proteomes" id="UP000070058">
    <property type="component" value="Unassembled WGS sequence"/>
</dbReference>
<gene>
    <name evidence="2" type="ORF">AXK11_07105</name>
</gene>
<keyword evidence="1" id="KW-0472">Membrane</keyword>
<evidence type="ECO:0000256" key="1">
    <source>
        <dbReference type="SAM" id="Phobius"/>
    </source>
</evidence>
<sequence length="80" mass="9255">MAKRRLLFYVVRYRLRGAVSALPMRRYHDDYPEDREESDWDWSWGWLRPMIVGIVQAAIIAVALAVLALIGLALLLAIWG</sequence>
<keyword evidence="1" id="KW-1133">Transmembrane helix</keyword>
<feature type="transmembrane region" description="Helical" evidence="1">
    <location>
        <begin position="50"/>
        <end position="79"/>
    </location>
</feature>
<comment type="caution">
    <text evidence="2">The sequence shown here is derived from an EMBL/GenBank/DDBJ whole genome shotgun (WGS) entry which is preliminary data.</text>
</comment>
<evidence type="ECO:0000313" key="2">
    <source>
        <dbReference type="EMBL" id="KXU35115.1"/>
    </source>
</evidence>
<protein>
    <submittedName>
        <fullName evidence="2">Uncharacterized protein</fullName>
    </submittedName>
</protein>
<keyword evidence="3" id="KW-1185">Reference proteome</keyword>
<evidence type="ECO:0000313" key="3">
    <source>
        <dbReference type="Proteomes" id="UP000070058"/>
    </source>
</evidence>
<accession>A0A139SKP3</accession>
<dbReference type="AlphaFoldDB" id="A0A139SKP3"/>
<organism evidence="2 3">
    <name type="scientific">Cephaloticoccus primus</name>
    <dbReference type="NCBI Taxonomy" id="1548207"/>
    <lineage>
        <taxon>Bacteria</taxon>
        <taxon>Pseudomonadati</taxon>
        <taxon>Verrucomicrobiota</taxon>
        <taxon>Opitutia</taxon>
        <taxon>Opitutales</taxon>
        <taxon>Opitutaceae</taxon>
        <taxon>Cephaloticoccus</taxon>
    </lineage>
</organism>
<dbReference type="EMBL" id="LSZQ01000052">
    <property type="protein sequence ID" value="KXU35115.1"/>
    <property type="molecule type" value="Genomic_DNA"/>
</dbReference>
<reference evidence="3" key="1">
    <citation type="submission" date="2016-02" db="EMBL/GenBank/DDBJ databases">
        <authorList>
            <person name="Sanders J.G."/>
            <person name="Lin J.Y."/>
            <person name="Wertz J.T."/>
            <person name="Russell J.A."/>
            <person name="Moreau C.S."/>
            <person name="Powell S."/>
        </authorList>
    </citation>
    <scope>NUCLEOTIDE SEQUENCE [LARGE SCALE GENOMIC DNA]</scope>
    <source>
        <strain evidence="3">CAG34</strain>
    </source>
</reference>